<evidence type="ECO:0000256" key="6">
    <source>
        <dbReference type="SAM" id="MobiDB-lite"/>
    </source>
</evidence>
<dbReference type="GO" id="GO:1990904">
    <property type="term" value="C:ribonucleoprotein complex"/>
    <property type="evidence" value="ECO:0007669"/>
    <property type="project" value="UniProtKB-KW"/>
</dbReference>
<dbReference type="Gene3D" id="2.40.10.310">
    <property type="match status" value="1"/>
</dbReference>
<evidence type="ECO:0000256" key="2">
    <source>
        <dbReference type="ARBA" id="ARBA00022980"/>
    </source>
</evidence>
<feature type="compositionally biased region" description="Basic residues" evidence="6">
    <location>
        <begin position="7"/>
        <end position="27"/>
    </location>
</feature>
<dbReference type="HAMAP" id="MF_00029">
    <property type="entry name" value="Ribosomal_eS8"/>
    <property type="match status" value="1"/>
</dbReference>
<keyword evidence="3 5" id="KW-0687">Ribonucleoprotein</keyword>
<dbReference type="InterPro" id="IPR020919">
    <property type="entry name" value="Ribosomal_protein_eS8_arc"/>
</dbReference>
<dbReference type="CDD" id="cd11382">
    <property type="entry name" value="Ribosomal_S8e"/>
    <property type="match status" value="1"/>
</dbReference>
<evidence type="ECO:0000256" key="1">
    <source>
        <dbReference type="ARBA" id="ARBA00005257"/>
    </source>
</evidence>
<comment type="similarity">
    <text evidence="1 5">Belongs to the eukaryotic ribosomal protein eS8 family.</text>
</comment>
<evidence type="ECO:0000256" key="3">
    <source>
        <dbReference type="ARBA" id="ARBA00023274"/>
    </source>
</evidence>
<reference evidence="7" key="1">
    <citation type="journal article" date="2014" name="Genome Biol. Evol.">
        <title>Pangenome evidence for extensive interdomain horizontal transfer affecting lineage core and shell genes in uncultured planktonic thaumarchaeota and euryarchaeota.</title>
        <authorList>
            <person name="Deschamps P."/>
            <person name="Zivanovic Y."/>
            <person name="Moreira D."/>
            <person name="Rodriguez-Valera F."/>
            <person name="Lopez-Garcia P."/>
        </authorList>
    </citation>
    <scope>NUCLEOTIDE SEQUENCE</scope>
</reference>
<protein>
    <recommendedName>
        <fullName evidence="4 5">Small ribosomal subunit protein eS8</fullName>
    </recommendedName>
</protein>
<keyword evidence="2 5" id="KW-0689">Ribosomal protein</keyword>
<organism evidence="7">
    <name type="scientific">uncultured marine group II/III euryarchaeote KM3_88_H06</name>
    <dbReference type="NCBI Taxonomy" id="1456537"/>
    <lineage>
        <taxon>Archaea</taxon>
        <taxon>Methanobacteriati</taxon>
        <taxon>Methanobacteriota</taxon>
        <taxon>environmental samples</taxon>
    </lineage>
</organism>
<sequence>MAQWHGISRRKPSGGRLKRPNRYRGKRRTEIAAEKQFTVLGEPSRKVYRKRSGSQTVRVMSDNIINVNDPSKGKTVRATMVTVLDSPADANYVRRNILTKGAVVDTDKGKVRVTSRPGKDGVINGVLVDE</sequence>
<proteinExistence type="inferred from homology"/>
<evidence type="ECO:0000313" key="7">
    <source>
        <dbReference type="EMBL" id="AIF20249.1"/>
    </source>
</evidence>
<dbReference type="GO" id="GO:0005840">
    <property type="term" value="C:ribosome"/>
    <property type="evidence" value="ECO:0007669"/>
    <property type="project" value="UniProtKB-KW"/>
</dbReference>
<dbReference type="EMBL" id="KF901159">
    <property type="protein sequence ID" value="AIF20249.1"/>
    <property type="molecule type" value="Genomic_DNA"/>
</dbReference>
<evidence type="ECO:0000256" key="4">
    <source>
        <dbReference type="ARBA" id="ARBA00035277"/>
    </source>
</evidence>
<dbReference type="GO" id="GO:0006412">
    <property type="term" value="P:translation"/>
    <property type="evidence" value="ECO:0007669"/>
    <property type="project" value="UniProtKB-UniRule"/>
</dbReference>
<gene>
    <name evidence="7" type="primary">RP-S8e</name>
    <name evidence="7" type="synonym">RPS8</name>
    <name evidence="5" type="synonym">rps8e</name>
</gene>
<comment type="subunit">
    <text evidence="5">Part of the 30S ribosomal subunit.</text>
</comment>
<dbReference type="GO" id="GO:0003735">
    <property type="term" value="F:structural constituent of ribosome"/>
    <property type="evidence" value="ECO:0007669"/>
    <property type="project" value="InterPro"/>
</dbReference>
<dbReference type="Pfam" id="PF01201">
    <property type="entry name" value="Ribosomal_S8e"/>
    <property type="match status" value="1"/>
</dbReference>
<dbReference type="AlphaFoldDB" id="A0A075HX43"/>
<dbReference type="InterPro" id="IPR022309">
    <property type="entry name" value="Ribosomal_Se8/biogenesis_NSA2"/>
</dbReference>
<feature type="region of interest" description="Disordered" evidence="6">
    <location>
        <begin position="1"/>
        <end position="29"/>
    </location>
</feature>
<evidence type="ECO:0000256" key="5">
    <source>
        <dbReference type="HAMAP-Rule" id="MF_00029"/>
    </source>
</evidence>
<dbReference type="NCBIfam" id="TIGR00307">
    <property type="entry name" value="eS8"/>
    <property type="match status" value="1"/>
</dbReference>
<name>A0A075HX43_9EURY</name>
<accession>A0A075HX43</accession>
<dbReference type="InterPro" id="IPR001047">
    <property type="entry name" value="Ribosomal_eS8"/>
</dbReference>